<organism evidence="2 3">
    <name type="scientific">Tulasnella calospora MUT 4182</name>
    <dbReference type="NCBI Taxonomy" id="1051891"/>
    <lineage>
        <taxon>Eukaryota</taxon>
        <taxon>Fungi</taxon>
        <taxon>Dikarya</taxon>
        <taxon>Basidiomycota</taxon>
        <taxon>Agaricomycotina</taxon>
        <taxon>Agaricomycetes</taxon>
        <taxon>Cantharellales</taxon>
        <taxon>Tulasnellaceae</taxon>
        <taxon>Tulasnella</taxon>
    </lineage>
</organism>
<dbReference type="OrthoDB" id="3230571at2759"/>
<proteinExistence type="predicted"/>
<dbReference type="EMBL" id="KN823174">
    <property type="protein sequence ID" value="KIO20455.1"/>
    <property type="molecule type" value="Genomic_DNA"/>
</dbReference>
<accession>A0A0C3PYP1</accession>
<reference evidence="2 3" key="1">
    <citation type="submission" date="2014-04" db="EMBL/GenBank/DDBJ databases">
        <authorList>
            <consortium name="DOE Joint Genome Institute"/>
            <person name="Kuo A."/>
            <person name="Girlanda M."/>
            <person name="Perotto S."/>
            <person name="Kohler A."/>
            <person name="Nagy L.G."/>
            <person name="Floudas D."/>
            <person name="Copeland A."/>
            <person name="Barry K.W."/>
            <person name="Cichocki N."/>
            <person name="Veneault-Fourrey C."/>
            <person name="LaButti K."/>
            <person name="Lindquist E.A."/>
            <person name="Lipzen A."/>
            <person name="Lundell T."/>
            <person name="Morin E."/>
            <person name="Murat C."/>
            <person name="Sun H."/>
            <person name="Tunlid A."/>
            <person name="Henrissat B."/>
            <person name="Grigoriev I.V."/>
            <person name="Hibbett D.S."/>
            <person name="Martin F."/>
            <person name="Nordberg H.P."/>
            <person name="Cantor M.N."/>
            <person name="Hua S.X."/>
        </authorList>
    </citation>
    <scope>NUCLEOTIDE SEQUENCE [LARGE SCALE GENOMIC DNA]</scope>
    <source>
        <strain evidence="2 3">MUT 4182</strain>
    </source>
</reference>
<name>A0A0C3PYP1_9AGAM</name>
<protein>
    <submittedName>
        <fullName evidence="2">Uncharacterized protein</fullName>
    </submittedName>
</protein>
<evidence type="ECO:0000256" key="1">
    <source>
        <dbReference type="SAM" id="MobiDB-lite"/>
    </source>
</evidence>
<keyword evidence="3" id="KW-1185">Reference proteome</keyword>
<evidence type="ECO:0000313" key="2">
    <source>
        <dbReference type="EMBL" id="KIO20455.1"/>
    </source>
</evidence>
<reference evidence="3" key="2">
    <citation type="submission" date="2015-01" db="EMBL/GenBank/DDBJ databases">
        <title>Evolutionary Origins and Diversification of the Mycorrhizal Mutualists.</title>
        <authorList>
            <consortium name="DOE Joint Genome Institute"/>
            <consortium name="Mycorrhizal Genomics Consortium"/>
            <person name="Kohler A."/>
            <person name="Kuo A."/>
            <person name="Nagy L.G."/>
            <person name="Floudas D."/>
            <person name="Copeland A."/>
            <person name="Barry K.W."/>
            <person name="Cichocki N."/>
            <person name="Veneault-Fourrey C."/>
            <person name="LaButti K."/>
            <person name="Lindquist E.A."/>
            <person name="Lipzen A."/>
            <person name="Lundell T."/>
            <person name="Morin E."/>
            <person name="Murat C."/>
            <person name="Riley R."/>
            <person name="Ohm R."/>
            <person name="Sun H."/>
            <person name="Tunlid A."/>
            <person name="Henrissat B."/>
            <person name="Grigoriev I.V."/>
            <person name="Hibbett D.S."/>
            <person name="Martin F."/>
        </authorList>
    </citation>
    <scope>NUCLEOTIDE SEQUENCE [LARGE SCALE GENOMIC DNA]</scope>
    <source>
        <strain evidence="3">MUT 4182</strain>
    </source>
</reference>
<dbReference type="Proteomes" id="UP000054248">
    <property type="component" value="Unassembled WGS sequence"/>
</dbReference>
<feature type="region of interest" description="Disordered" evidence="1">
    <location>
        <begin position="199"/>
        <end position="234"/>
    </location>
</feature>
<sequence length="252" mass="27661">MYNKAREARAASAVIIDTTPSTPTPTAHQLARAAFKERQAAERARSFKTWDQMSDRGNRNGKSLPKAFARVEARVAERAAKTGHNARAPLDASVDNFDGDEQYMAPTARAEINLLDIMQPARGKSARGELDLSSLSCLFRDTERSRFATAAFASESARHPNSIPYPLLVPGSSLSLDDYLFEDSIPAELIAELFPTDEAVPAPRREAPVDVDSDRTDEEDNDDALPRENDDEEQWELATVGASEFSFVSVTG</sequence>
<gene>
    <name evidence="2" type="ORF">M407DRAFT_220653</name>
</gene>
<feature type="compositionally biased region" description="Basic and acidic residues" evidence="1">
    <location>
        <begin position="203"/>
        <end position="214"/>
    </location>
</feature>
<dbReference type="AlphaFoldDB" id="A0A0C3PYP1"/>
<evidence type="ECO:0000313" key="3">
    <source>
        <dbReference type="Proteomes" id="UP000054248"/>
    </source>
</evidence>
<feature type="compositionally biased region" description="Acidic residues" evidence="1">
    <location>
        <begin position="215"/>
        <end position="234"/>
    </location>
</feature>
<dbReference type="HOGENOM" id="CLU_1103452_0_0_1"/>